<feature type="transmembrane region" description="Helical" evidence="1">
    <location>
        <begin position="89"/>
        <end position="108"/>
    </location>
</feature>
<evidence type="ECO:0000256" key="1">
    <source>
        <dbReference type="SAM" id="Phobius"/>
    </source>
</evidence>
<organism evidence="2 3">
    <name type="scientific">Lacticaseibacillus manihotivorans DSM 13343 = JCM 12514</name>
    <dbReference type="NCBI Taxonomy" id="1423769"/>
    <lineage>
        <taxon>Bacteria</taxon>
        <taxon>Bacillati</taxon>
        <taxon>Bacillota</taxon>
        <taxon>Bacilli</taxon>
        <taxon>Lactobacillales</taxon>
        <taxon>Lactobacillaceae</taxon>
        <taxon>Lacticaseibacillus</taxon>
    </lineage>
</organism>
<evidence type="ECO:0000313" key="2">
    <source>
        <dbReference type="EMBL" id="KRL49414.1"/>
    </source>
</evidence>
<feature type="transmembrane region" description="Helical" evidence="1">
    <location>
        <begin position="176"/>
        <end position="197"/>
    </location>
</feature>
<sequence>MRWWQKVALWLLIISGVVWGTVLLTYVLFPIFVVKDGLTRASGLPFGRLYHNYVQLMAYLQLPWIPKLHMLDFKDSVSGATHFADVRKLFIFDIVVFLITVIPGVQAWRQLAKRRERWQMVRSFQIGAVVPIVLGALMAVNFNAVFIKFHEVLFRNDDWLFDPAVDPIINVLPEDFFSACFAIALIGFEVVMIYGIWRGRKDARL</sequence>
<feature type="transmembrane region" description="Helical" evidence="1">
    <location>
        <begin position="128"/>
        <end position="147"/>
    </location>
</feature>
<proteinExistence type="predicted"/>
<dbReference type="AlphaFoldDB" id="A0A0R1QXQ7"/>
<accession>A0A0R1QXQ7</accession>
<dbReference type="InterPro" id="IPR010178">
    <property type="entry name" value="Lit"/>
</dbReference>
<dbReference type="PATRIC" id="fig|1423769.4.peg.98"/>
<dbReference type="EMBL" id="AZEU01000079">
    <property type="protein sequence ID" value="KRL49414.1"/>
    <property type="molecule type" value="Genomic_DNA"/>
</dbReference>
<evidence type="ECO:0000313" key="3">
    <source>
        <dbReference type="Proteomes" id="UP000051790"/>
    </source>
</evidence>
<protein>
    <recommendedName>
        <fullName evidence="4">Integral membrane protein</fullName>
    </recommendedName>
</protein>
<reference evidence="2 3" key="1">
    <citation type="journal article" date="2015" name="Genome Announc.">
        <title>Expanding the biotechnology potential of lactobacilli through comparative genomics of 213 strains and associated genera.</title>
        <authorList>
            <person name="Sun Z."/>
            <person name="Harris H.M."/>
            <person name="McCann A."/>
            <person name="Guo C."/>
            <person name="Argimon S."/>
            <person name="Zhang W."/>
            <person name="Yang X."/>
            <person name="Jeffery I.B."/>
            <person name="Cooney J.C."/>
            <person name="Kagawa T.F."/>
            <person name="Liu W."/>
            <person name="Song Y."/>
            <person name="Salvetti E."/>
            <person name="Wrobel A."/>
            <person name="Rasinkangas P."/>
            <person name="Parkhill J."/>
            <person name="Rea M.C."/>
            <person name="O'Sullivan O."/>
            <person name="Ritari J."/>
            <person name="Douillard F.P."/>
            <person name="Paul Ross R."/>
            <person name="Yang R."/>
            <person name="Briner A.E."/>
            <person name="Felis G.E."/>
            <person name="de Vos W.M."/>
            <person name="Barrangou R."/>
            <person name="Klaenhammer T.R."/>
            <person name="Caufield P.W."/>
            <person name="Cui Y."/>
            <person name="Zhang H."/>
            <person name="O'Toole P.W."/>
        </authorList>
    </citation>
    <scope>NUCLEOTIDE SEQUENCE [LARGE SCALE GENOMIC DNA]</scope>
    <source>
        <strain evidence="2 3">DSM 13343</strain>
    </source>
</reference>
<dbReference type="OrthoDB" id="9813051at2"/>
<dbReference type="NCBIfam" id="TIGR01906">
    <property type="entry name" value="integ_TIGR01906"/>
    <property type="match status" value="1"/>
</dbReference>
<gene>
    <name evidence="2" type="ORF">FD01_GL000085</name>
</gene>
<dbReference type="RefSeq" id="WP_054716021.1">
    <property type="nucleotide sequence ID" value="NZ_AZEU01000079.1"/>
</dbReference>
<keyword evidence="1" id="KW-1133">Transmembrane helix</keyword>
<comment type="caution">
    <text evidence="2">The sequence shown here is derived from an EMBL/GenBank/DDBJ whole genome shotgun (WGS) entry which is preliminary data.</text>
</comment>
<evidence type="ECO:0008006" key="4">
    <source>
        <dbReference type="Google" id="ProtNLM"/>
    </source>
</evidence>
<dbReference type="Proteomes" id="UP000051790">
    <property type="component" value="Unassembled WGS sequence"/>
</dbReference>
<keyword evidence="1" id="KW-0812">Transmembrane</keyword>
<keyword evidence="3" id="KW-1185">Reference proteome</keyword>
<dbReference type="Pfam" id="PF07314">
    <property type="entry name" value="Lit"/>
    <property type="match status" value="1"/>
</dbReference>
<name>A0A0R1QXQ7_9LACO</name>
<keyword evidence="1" id="KW-0472">Membrane</keyword>
<feature type="transmembrane region" description="Helical" evidence="1">
    <location>
        <begin position="7"/>
        <end position="29"/>
    </location>
</feature>